<keyword evidence="2" id="KW-1185">Reference proteome</keyword>
<dbReference type="Proteomes" id="UP001304998">
    <property type="component" value="Segment"/>
</dbReference>
<sequence>MLAIVGTGVAPGVSLGLARLYLNPKFIILTRAPPSPSTRPIAPIGVPSVNLGGGGGMLGPTSGHQRACAAF</sequence>
<accession>A0AAX4ASP7</accession>
<dbReference type="EMBL" id="OR230584">
    <property type="protein sequence ID" value="WNA15580.1"/>
    <property type="molecule type" value="Genomic_DNA"/>
</dbReference>
<protein>
    <submittedName>
        <fullName evidence="1">Uncharacterized protein</fullName>
    </submittedName>
</protein>
<reference evidence="1 2" key="1">
    <citation type="submission" date="2023-06" db="EMBL/GenBank/DDBJ databases">
        <authorList>
            <person name="Lu Y."/>
        </authorList>
    </citation>
    <scope>NUCLEOTIDE SEQUENCE [LARGE SCALE GENOMIC DNA]</scope>
</reference>
<evidence type="ECO:0000313" key="2">
    <source>
        <dbReference type="Proteomes" id="UP001304998"/>
    </source>
</evidence>
<name>A0AAX4ASP7_9CAUD</name>
<evidence type="ECO:0000313" key="1">
    <source>
        <dbReference type="EMBL" id="WNA15580.1"/>
    </source>
</evidence>
<gene>
    <name evidence="1" type="ORF">P643_01</name>
</gene>
<proteinExistence type="predicted"/>
<organism evidence="1 2">
    <name type="scientific">Klebsiella phage QL</name>
    <dbReference type="NCBI Taxonomy" id="3062018"/>
    <lineage>
        <taxon>Viruses</taxon>
        <taxon>Duplodnaviria</taxon>
        <taxon>Heunggongvirae</taxon>
        <taxon>Uroviricota</taxon>
        <taxon>Caudoviricetes</taxon>
        <taxon>Autographivirales</taxon>
        <taxon>Autoscriptoviridae</taxon>
        <taxon>Slopekvirinae</taxon>
        <taxon>Drulisvirus</taxon>
        <taxon>Drulisvirus QL</taxon>
    </lineage>
</organism>